<dbReference type="PANTHER" id="PTHR34693">
    <property type="entry name" value="PROTEIN PAR32"/>
    <property type="match status" value="1"/>
</dbReference>
<dbReference type="Proteomes" id="UP000310189">
    <property type="component" value="Unassembled WGS sequence"/>
</dbReference>
<feature type="compositionally biased region" description="Basic and acidic residues" evidence="1">
    <location>
        <begin position="250"/>
        <end position="271"/>
    </location>
</feature>
<organism evidence="2 3">
    <name type="scientific">Wallemia hederae</name>
    <dbReference type="NCBI Taxonomy" id="1540922"/>
    <lineage>
        <taxon>Eukaryota</taxon>
        <taxon>Fungi</taxon>
        <taxon>Dikarya</taxon>
        <taxon>Basidiomycota</taxon>
        <taxon>Wallemiomycotina</taxon>
        <taxon>Wallemiomycetes</taxon>
        <taxon>Wallemiales</taxon>
        <taxon>Wallemiaceae</taxon>
        <taxon>Wallemia</taxon>
    </lineage>
</organism>
<accession>A0A4T0FJC8</accession>
<protein>
    <submittedName>
        <fullName evidence="2">Uncharacterized protein</fullName>
    </submittedName>
</protein>
<feature type="region of interest" description="Disordered" evidence="1">
    <location>
        <begin position="111"/>
        <end position="184"/>
    </location>
</feature>
<reference evidence="2 3" key="1">
    <citation type="submission" date="2019-03" db="EMBL/GenBank/DDBJ databases">
        <title>Sequencing 23 genomes of Wallemia ichthyophaga.</title>
        <authorList>
            <person name="Gostincar C."/>
        </authorList>
    </citation>
    <scope>NUCLEOTIDE SEQUENCE [LARGE SCALE GENOMIC DNA]</scope>
    <source>
        <strain evidence="2 3">EXF-5753</strain>
    </source>
</reference>
<dbReference type="PANTHER" id="PTHR34693:SF1">
    <property type="entry name" value="PROTEIN PAR32"/>
    <property type="match status" value="1"/>
</dbReference>
<dbReference type="OrthoDB" id="2537432at2759"/>
<evidence type="ECO:0000313" key="2">
    <source>
        <dbReference type="EMBL" id="TIA88381.1"/>
    </source>
</evidence>
<feature type="region of interest" description="Disordered" evidence="1">
    <location>
        <begin position="229"/>
        <end position="312"/>
    </location>
</feature>
<feature type="compositionally biased region" description="Low complexity" evidence="1">
    <location>
        <begin position="274"/>
        <end position="294"/>
    </location>
</feature>
<proteinExistence type="predicted"/>
<dbReference type="Pfam" id="PF12223">
    <property type="entry name" value="DUF3602"/>
    <property type="match status" value="1"/>
</dbReference>
<dbReference type="EMBL" id="SPNW01000039">
    <property type="protein sequence ID" value="TIA88381.1"/>
    <property type="molecule type" value="Genomic_DNA"/>
</dbReference>
<evidence type="ECO:0000256" key="1">
    <source>
        <dbReference type="SAM" id="MobiDB-lite"/>
    </source>
</evidence>
<name>A0A4T0FJC8_9BASI</name>
<comment type="caution">
    <text evidence="2">The sequence shown here is derived from an EMBL/GenBank/DDBJ whole genome shotgun (WGS) entry which is preliminary data.</text>
</comment>
<gene>
    <name evidence="2" type="ORF">E3P99_02642</name>
</gene>
<keyword evidence="3" id="KW-1185">Reference proteome</keyword>
<sequence length="312" mass="34439">MAHLRRPSLDSSASHESFAARLGGKVRDVLTPNLHADDDGGEERGRSFLTRGKVGEWEQQRAEIETAERDEMTEMLSYYLITQRFQPIRLSPLSDFIKHLLMVFGLSDRSESRGREPIVSTGRGGAGNLRASSRTRSAYEHDVEDERRGRSSHATPPKAVHAGRGGVGNVRSPSRDPGDLRNQQAEQQLEARLQREAHEKAERDGMVPTGYVLSFKSELVIANHSIFGRRGGAGNIRTGDSNSRSRSRSRTRDLLQRATSRDRSASRDVHAHQNNYSNSNVSTTTAPGHTPAQAHTHDTTADGDTSLAAVRE</sequence>
<dbReference type="AlphaFoldDB" id="A0A4T0FJC8"/>
<dbReference type="InterPro" id="IPR053203">
    <property type="entry name" value="Cisplatin_resist-associated"/>
</dbReference>
<feature type="compositionally biased region" description="Basic and acidic residues" evidence="1">
    <location>
        <begin position="137"/>
        <end position="149"/>
    </location>
</feature>
<evidence type="ECO:0000313" key="3">
    <source>
        <dbReference type="Proteomes" id="UP000310189"/>
    </source>
</evidence>
<dbReference type="InterPro" id="IPR022024">
    <property type="entry name" value="DUF3602"/>
</dbReference>